<gene>
    <name evidence="2" type="ORF">HNQ50_003324</name>
</gene>
<dbReference type="AlphaFoldDB" id="A0A840RJC2"/>
<dbReference type="NCBIfam" id="TIGR00056">
    <property type="entry name" value="MlaE family lipid ABC transporter permease subunit"/>
    <property type="match status" value="1"/>
</dbReference>
<dbReference type="RefSeq" id="WP_184102251.1">
    <property type="nucleotide sequence ID" value="NZ_JACHHN010000007.1"/>
</dbReference>
<keyword evidence="1" id="KW-0472">Membrane</keyword>
<dbReference type="GO" id="GO:0005548">
    <property type="term" value="F:phospholipid transporter activity"/>
    <property type="evidence" value="ECO:0007669"/>
    <property type="project" value="TreeGrafter"/>
</dbReference>
<proteinExistence type="inferred from homology"/>
<dbReference type="Pfam" id="PF02405">
    <property type="entry name" value="MlaE"/>
    <property type="match status" value="1"/>
</dbReference>
<evidence type="ECO:0000313" key="3">
    <source>
        <dbReference type="Proteomes" id="UP000543030"/>
    </source>
</evidence>
<comment type="caution">
    <text evidence="2">The sequence shown here is derived from an EMBL/GenBank/DDBJ whole genome shotgun (WGS) entry which is preliminary data.</text>
</comment>
<keyword evidence="1" id="KW-0812">Transmembrane</keyword>
<organism evidence="2 3">
    <name type="scientific">Silvimonas terrae</name>
    <dbReference type="NCBI Taxonomy" id="300266"/>
    <lineage>
        <taxon>Bacteria</taxon>
        <taxon>Pseudomonadati</taxon>
        <taxon>Pseudomonadota</taxon>
        <taxon>Betaproteobacteria</taxon>
        <taxon>Neisseriales</taxon>
        <taxon>Chitinibacteraceae</taxon>
        <taxon>Silvimonas</taxon>
    </lineage>
</organism>
<dbReference type="PANTHER" id="PTHR30188:SF3">
    <property type="entry name" value="ABC TRANSPORTER PERMEASE"/>
    <property type="match status" value="1"/>
</dbReference>
<evidence type="ECO:0000256" key="1">
    <source>
        <dbReference type="RuleBase" id="RU362044"/>
    </source>
</evidence>
<protein>
    <submittedName>
        <fullName evidence="2">Phospholipid/cholesterol/gamma-HCH transport system permease protein</fullName>
    </submittedName>
</protein>
<name>A0A840RJC2_9NEIS</name>
<dbReference type="EMBL" id="JACHHN010000007">
    <property type="protein sequence ID" value="MBB5192580.1"/>
    <property type="molecule type" value="Genomic_DNA"/>
</dbReference>
<sequence>MAPTEPTNTAIAQIRQDAGGDYLYLAGRLDAEGTAVIWTQARQLARPQLRVEAAAVEYCDGAGLALIYALIQQGAHVENLPQRYGALLNELNPNEPLQSTPPEARAPFLIRLGARAATIWNAFYDLMEFTGELTAAWGVWLRKPGIMRWGDMLEQCLKSGVNALPIVLLVAFLFGVILAFQSAVPMRQFGAELFVANLVGLSLVRELAPLMTAVLLAGRTGAAFAAEIGTMKVNEEINALITLGLEPVRFLVLPRILAVTLMAPLLTVLAEIIGILGAGLVLLTFNIPLQTTVAQVMDSVGFADYVGGLAKATVYGFGIAVIGCRRGLNTGAGASAVGASTTQAVVSSIVMLVVADGLFAVAFYYLGW</sequence>
<keyword evidence="1" id="KW-1003">Cell membrane</keyword>
<keyword evidence="3" id="KW-1185">Reference proteome</keyword>
<reference evidence="2 3" key="1">
    <citation type="submission" date="2020-08" db="EMBL/GenBank/DDBJ databases">
        <title>Genomic Encyclopedia of Type Strains, Phase IV (KMG-IV): sequencing the most valuable type-strain genomes for metagenomic binning, comparative biology and taxonomic classification.</title>
        <authorList>
            <person name="Goeker M."/>
        </authorList>
    </citation>
    <scope>NUCLEOTIDE SEQUENCE [LARGE SCALE GENOMIC DNA]</scope>
    <source>
        <strain evidence="2 3">DSM 18233</strain>
    </source>
</reference>
<comment type="subcellular location">
    <subcellularLocation>
        <location evidence="1">Cell inner membrane</location>
        <topology evidence="1">Multi-pass membrane protein</topology>
    </subcellularLocation>
</comment>
<dbReference type="Proteomes" id="UP000543030">
    <property type="component" value="Unassembled WGS sequence"/>
</dbReference>
<feature type="transmembrane region" description="Helical" evidence="1">
    <location>
        <begin position="345"/>
        <end position="366"/>
    </location>
</feature>
<feature type="transmembrane region" description="Helical" evidence="1">
    <location>
        <begin position="256"/>
        <end position="285"/>
    </location>
</feature>
<dbReference type="PANTHER" id="PTHR30188">
    <property type="entry name" value="ABC TRANSPORTER PERMEASE PROTEIN-RELATED"/>
    <property type="match status" value="1"/>
</dbReference>
<evidence type="ECO:0000313" key="2">
    <source>
        <dbReference type="EMBL" id="MBB5192580.1"/>
    </source>
</evidence>
<dbReference type="InterPro" id="IPR003453">
    <property type="entry name" value="ABC_MlaE_roteobac"/>
</dbReference>
<feature type="transmembrane region" description="Helical" evidence="1">
    <location>
        <begin position="305"/>
        <end position="324"/>
    </location>
</feature>
<feature type="transmembrane region" description="Helical" evidence="1">
    <location>
        <begin position="163"/>
        <end position="180"/>
    </location>
</feature>
<keyword evidence="1" id="KW-1133">Transmembrane helix</keyword>
<accession>A0A840RJC2</accession>
<dbReference type="InterPro" id="IPR030802">
    <property type="entry name" value="Permease_MalE"/>
</dbReference>
<dbReference type="GO" id="GO:0043190">
    <property type="term" value="C:ATP-binding cassette (ABC) transporter complex"/>
    <property type="evidence" value="ECO:0007669"/>
    <property type="project" value="InterPro"/>
</dbReference>
<comment type="similarity">
    <text evidence="1">Belongs to the MlaE permease family.</text>
</comment>
<keyword evidence="1" id="KW-0997">Cell inner membrane</keyword>
<comment type="caution">
    <text evidence="1">Lacks conserved residue(s) required for the propagation of feature annotation.</text>
</comment>